<comment type="similarity">
    <text evidence="2">Belongs to the complex I NDUFB4 subunit family.</text>
</comment>
<keyword evidence="7" id="KW-0999">Mitochondrion inner membrane</keyword>
<name>A0A1I8G436_9PLAT</name>
<keyword evidence="15" id="KW-1185">Reference proteome</keyword>
<evidence type="ECO:0000256" key="2">
    <source>
        <dbReference type="ARBA" id="ARBA00007260"/>
    </source>
</evidence>
<evidence type="ECO:0000256" key="4">
    <source>
        <dbReference type="ARBA" id="ARBA00022448"/>
    </source>
</evidence>
<dbReference type="GO" id="GO:0005743">
    <property type="term" value="C:mitochondrial inner membrane"/>
    <property type="evidence" value="ECO:0007669"/>
    <property type="project" value="UniProtKB-SubCell"/>
</dbReference>
<keyword evidence="5" id="KW-0679">Respiratory chain</keyword>
<keyword evidence="6 14" id="KW-0812">Transmembrane</keyword>
<keyword evidence="9 14" id="KW-1133">Transmembrane helix</keyword>
<sequence length="122" mass="14622">MSPKSWNPWKAFDISEKERQLIDKRRQMREFWAQEYVRKSTSPHRPNYRLVFDPAVQRAIAANATMENFFRPNRKSTLAFLGSILFPVCYALSYDYFYRQPFLKALANGEVPYRNRKGKELY</sequence>
<proteinExistence type="inferred from homology"/>
<dbReference type="Proteomes" id="UP000095280">
    <property type="component" value="Unplaced"/>
</dbReference>
<dbReference type="WBParaSite" id="maker-uti_cns_0002854-snap-gene-0.7-mRNA-1">
    <property type="protein sequence ID" value="maker-uti_cns_0002854-snap-gene-0.7-mRNA-1"/>
    <property type="gene ID" value="maker-uti_cns_0002854-snap-gene-0.7"/>
</dbReference>
<evidence type="ECO:0000256" key="5">
    <source>
        <dbReference type="ARBA" id="ARBA00022660"/>
    </source>
</evidence>
<evidence type="ECO:0000256" key="6">
    <source>
        <dbReference type="ARBA" id="ARBA00022692"/>
    </source>
</evidence>
<evidence type="ECO:0000313" key="15">
    <source>
        <dbReference type="Proteomes" id="UP000095280"/>
    </source>
</evidence>
<keyword evidence="11 14" id="KW-0472">Membrane</keyword>
<evidence type="ECO:0000256" key="9">
    <source>
        <dbReference type="ARBA" id="ARBA00022989"/>
    </source>
</evidence>
<feature type="transmembrane region" description="Helical" evidence="14">
    <location>
        <begin position="78"/>
        <end position="97"/>
    </location>
</feature>
<organism evidence="15 17">
    <name type="scientific">Macrostomum lignano</name>
    <dbReference type="NCBI Taxonomy" id="282301"/>
    <lineage>
        <taxon>Eukaryota</taxon>
        <taxon>Metazoa</taxon>
        <taxon>Spiralia</taxon>
        <taxon>Lophotrochozoa</taxon>
        <taxon>Platyhelminthes</taxon>
        <taxon>Rhabditophora</taxon>
        <taxon>Macrostomorpha</taxon>
        <taxon>Macrostomida</taxon>
        <taxon>Macrostomidae</taxon>
        <taxon>Macrostomum</taxon>
    </lineage>
</organism>
<dbReference type="OrthoDB" id="5818798at2759"/>
<evidence type="ECO:0000256" key="12">
    <source>
        <dbReference type="ARBA" id="ARBA00030212"/>
    </source>
</evidence>
<protein>
    <recommendedName>
        <fullName evidence="3">NADH dehydrogenase [ubiquinone] 1 beta subcomplex subunit 4</fullName>
    </recommendedName>
    <alternativeName>
        <fullName evidence="12">Complex I-B15</fullName>
    </alternativeName>
    <alternativeName>
        <fullName evidence="13">NADH-ubiquinone oxidoreductase B15 subunit</fullName>
    </alternativeName>
</protein>
<dbReference type="STRING" id="282301.A0A1I8G436"/>
<evidence type="ECO:0000256" key="13">
    <source>
        <dbReference type="ARBA" id="ARBA00030987"/>
    </source>
</evidence>
<dbReference type="InterPro" id="IPR009866">
    <property type="entry name" value="NADH_UbQ_OxRdtase_NDUFB4_su"/>
</dbReference>
<evidence type="ECO:0000256" key="14">
    <source>
        <dbReference type="SAM" id="Phobius"/>
    </source>
</evidence>
<accession>A0A1I8G436</accession>
<evidence type="ECO:0000256" key="1">
    <source>
        <dbReference type="ARBA" id="ARBA00004434"/>
    </source>
</evidence>
<keyword evidence="4" id="KW-0813">Transport</keyword>
<dbReference type="Pfam" id="PF07225">
    <property type="entry name" value="NDUF_B4"/>
    <property type="match status" value="1"/>
</dbReference>
<evidence type="ECO:0000313" key="17">
    <source>
        <dbReference type="WBParaSite" id="maker-uti_cns_0000849-snap-gene-0.4-mRNA-1"/>
    </source>
</evidence>
<evidence type="ECO:0000256" key="7">
    <source>
        <dbReference type="ARBA" id="ARBA00022792"/>
    </source>
</evidence>
<comment type="subcellular location">
    <subcellularLocation>
        <location evidence="1">Mitochondrion inner membrane</location>
        <topology evidence="1">Single-pass membrane protein</topology>
    </subcellularLocation>
</comment>
<keyword evidence="8" id="KW-0249">Electron transport</keyword>
<dbReference type="WBParaSite" id="maker-uti_cns_0000776-snap-gene-1.5-mRNA-1">
    <property type="protein sequence ID" value="maker-uti_cns_0000776-snap-gene-1.5-mRNA-1"/>
    <property type="gene ID" value="maker-uti_cns_0000776-snap-gene-1.5"/>
</dbReference>
<evidence type="ECO:0000313" key="16">
    <source>
        <dbReference type="WBParaSite" id="maker-uti_cns_0000776-snap-gene-1.5-mRNA-1"/>
    </source>
</evidence>
<evidence type="ECO:0000256" key="3">
    <source>
        <dbReference type="ARBA" id="ARBA00018681"/>
    </source>
</evidence>
<dbReference type="AlphaFoldDB" id="A0A1I8G436"/>
<reference evidence="16 17" key="1">
    <citation type="submission" date="2016-11" db="UniProtKB">
        <authorList>
            <consortium name="WormBaseParasite"/>
        </authorList>
    </citation>
    <scope>IDENTIFICATION</scope>
</reference>
<evidence type="ECO:0000256" key="10">
    <source>
        <dbReference type="ARBA" id="ARBA00023128"/>
    </source>
</evidence>
<keyword evidence="10" id="KW-0496">Mitochondrion</keyword>
<evidence type="ECO:0000256" key="8">
    <source>
        <dbReference type="ARBA" id="ARBA00022982"/>
    </source>
</evidence>
<dbReference type="WBParaSite" id="maker-uti_cns_0000849-snap-gene-0.4-mRNA-1">
    <property type="protein sequence ID" value="maker-uti_cns_0000849-snap-gene-0.4-mRNA-1"/>
    <property type="gene ID" value="maker-uti_cns_0000849-snap-gene-0.4"/>
</dbReference>
<evidence type="ECO:0000256" key="11">
    <source>
        <dbReference type="ARBA" id="ARBA00023136"/>
    </source>
</evidence>